<evidence type="ECO:0000313" key="1">
    <source>
        <dbReference type="EMBL" id="CAA7599735.1"/>
    </source>
</evidence>
<dbReference type="Proteomes" id="UP000836597">
    <property type="component" value="Chromosome"/>
</dbReference>
<accession>A0A8S0Y1N8</accession>
<organism evidence="1">
    <name type="scientific">Acididesulfobacillus acetoxydans</name>
    <dbReference type="NCBI Taxonomy" id="1561005"/>
    <lineage>
        <taxon>Bacteria</taxon>
        <taxon>Bacillati</taxon>
        <taxon>Bacillota</taxon>
        <taxon>Clostridia</taxon>
        <taxon>Eubacteriales</taxon>
        <taxon>Peptococcaceae</taxon>
        <taxon>Acididesulfobacillus</taxon>
    </lineage>
</organism>
<sequence length="39" mass="4882">MLKIYREKDENSSLEKQEFGLEWRISNRERFKGFLRSFL</sequence>
<proteinExistence type="predicted"/>
<name>A0A8S0Y1N8_9FIRM</name>
<dbReference type="AlphaFoldDB" id="A0A8S0Y1N8"/>
<reference evidence="1" key="1">
    <citation type="submission" date="2020-01" db="EMBL/GenBank/DDBJ databases">
        <authorList>
            <person name="Hornung B."/>
        </authorList>
    </citation>
    <scope>NUCLEOTIDE SEQUENCE</scope>
    <source>
        <strain evidence="1">PacBioINE</strain>
    </source>
</reference>
<protein>
    <submittedName>
        <fullName evidence="1">Uncharacterized protein</fullName>
    </submittedName>
</protein>
<dbReference type="EMBL" id="LR746496">
    <property type="protein sequence ID" value="CAA7599735.1"/>
    <property type="molecule type" value="Genomic_DNA"/>
</dbReference>
<dbReference type="KEGG" id="aacx:DEACI_0362"/>
<gene>
    <name evidence="1" type="ORF">DEACI_0362</name>
</gene>